<accession>A0A0F9KKJ8</accession>
<proteinExistence type="predicted"/>
<feature type="domain" description="YopX protein" evidence="1">
    <location>
        <begin position="5"/>
        <end position="127"/>
    </location>
</feature>
<reference evidence="2" key="1">
    <citation type="journal article" date="2015" name="Nature">
        <title>Complex archaea that bridge the gap between prokaryotes and eukaryotes.</title>
        <authorList>
            <person name="Spang A."/>
            <person name="Saw J.H."/>
            <person name="Jorgensen S.L."/>
            <person name="Zaremba-Niedzwiedzka K."/>
            <person name="Martijn J."/>
            <person name="Lind A.E."/>
            <person name="van Eijk R."/>
            <person name="Schleper C."/>
            <person name="Guy L."/>
            <person name="Ettema T.J."/>
        </authorList>
    </citation>
    <scope>NUCLEOTIDE SEQUENCE</scope>
</reference>
<dbReference type="AlphaFoldDB" id="A0A0F9KKJ8"/>
<dbReference type="InterPro" id="IPR010024">
    <property type="entry name" value="CHP16711"/>
</dbReference>
<dbReference type="InterPro" id="IPR019096">
    <property type="entry name" value="YopX_protein"/>
</dbReference>
<dbReference type="NCBIfam" id="TIGR01671">
    <property type="entry name" value="phage_TIGR01671"/>
    <property type="match status" value="1"/>
</dbReference>
<evidence type="ECO:0000313" key="2">
    <source>
        <dbReference type="EMBL" id="KKM15825.1"/>
    </source>
</evidence>
<name>A0A0F9KKJ8_9ZZZZ</name>
<dbReference type="SUPFAM" id="SSF159006">
    <property type="entry name" value="YopX-like"/>
    <property type="match status" value="1"/>
</dbReference>
<gene>
    <name evidence="2" type="ORF">LCGC14_1692150</name>
</gene>
<evidence type="ECO:0000259" key="1">
    <source>
        <dbReference type="Pfam" id="PF09643"/>
    </source>
</evidence>
<comment type="caution">
    <text evidence="2">The sequence shown here is derived from an EMBL/GenBank/DDBJ whole genome shotgun (WGS) entry which is preliminary data.</text>
</comment>
<dbReference type="Pfam" id="PF09643">
    <property type="entry name" value="YopX"/>
    <property type="match status" value="1"/>
</dbReference>
<dbReference type="InterPro" id="IPR023385">
    <property type="entry name" value="YopX-like_C"/>
</dbReference>
<dbReference type="EMBL" id="LAZR01014815">
    <property type="protein sequence ID" value="KKM15825.1"/>
    <property type="molecule type" value="Genomic_DNA"/>
</dbReference>
<protein>
    <recommendedName>
        <fullName evidence="1">YopX protein domain-containing protein</fullName>
    </recommendedName>
</protein>
<dbReference type="Gene3D" id="2.30.30.290">
    <property type="entry name" value="YopX-like domains"/>
    <property type="match status" value="1"/>
</dbReference>
<organism evidence="2">
    <name type="scientific">marine sediment metagenome</name>
    <dbReference type="NCBI Taxonomy" id="412755"/>
    <lineage>
        <taxon>unclassified sequences</taxon>
        <taxon>metagenomes</taxon>
        <taxon>ecological metagenomes</taxon>
    </lineage>
</organism>
<sequence length="139" mass="15667">MRDLKFRAYAGGVMVYFGLGNIVSQYSNPRGFQTSNHLSVNLSTEVMQYTGLKDKNGVEIYEGDLVKYNGGAEDFFSEVGFEYGCFIAKMPWIKGKLSYPELKYYIDMKFVSAEVIGNIYENPELLKGDSYGQTKQEAG</sequence>